<dbReference type="PRINTS" id="PR00992">
    <property type="entry name" value="ALARACEMASE"/>
</dbReference>
<evidence type="ECO:0000313" key="9">
    <source>
        <dbReference type="Proteomes" id="UP000589520"/>
    </source>
</evidence>
<proteinExistence type="inferred from homology"/>
<dbReference type="InterPro" id="IPR000821">
    <property type="entry name" value="Ala_racemase"/>
</dbReference>
<dbReference type="GO" id="GO:0005829">
    <property type="term" value="C:cytosol"/>
    <property type="evidence" value="ECO:0007669"/>
    <property type="project" value="TreeGrafter"/>
</dbReference>
<dbReference type="SMART" id="SM01005">
    <property type="entry name" value="Ala_racemase_C"/>
    <property type="match status" value="1"/>
</dbReference>
<keyword evidence="2 4" id="KW-0663">Pyridoxal phosphate</keyword>
<dbReference type="NCBIfam" id="TIGR00492">
    <property type="entry name" value="alr"/>
    <property type="match status" value="1"/>
</dbReference>
<comment type="pathway">
    <text evidence="4">Amino-acid biosynthesis; D-alanine biosynthesis; D-alanine from L-alanine: step 1/1.</text>
</comment>
<organism evidence="8 9">
    <name type="scientific">Granulicella arctica</name>
    <dbReference type="NCBI Taxonomy" id="940613"/>
    <lineage>
        <taxon>Bacteria</taxon>
        <taxon>Pseudomonadati</taxon>
        <taxon>Acidobacteriota</taxon>
        <taxon>Terriglobia</taxon>
        <taxon>Terriglobales</taxon>
        <taxon>Acidobacteriaceae</taxon>
        <taxon>Granulicella</taxon>
    </lineage>
</organism>
<evidence type="ECO:0000256" key="2">
    <source>
        <dbReference type="ARBA" id="ARBA00022898"/>
    </source>
</evidence>
<dbReference type="InterPro" id="IPR009006">
    <property type="entry name" value="Ala_racemase/Decarboxylase_C"/>
</dbReference>
<dbReference type="InterPro" id="IPR011079">
    <property type="entry name" value="Ala_racemase_C"/>
</dbReference>
<dbReference type="SUPFAM" id="SSF51419">
    <property type="entry name" value="PLP-binding barrel"/>
    <property type="match status" value="1"/>
</dbReference>
<comment type="similarity">
    <text evidence="4">Belongs to the alanine racemase family.</text>
</comment>
<dbReference type="PANTHER" id="PTHR30511:SF0">
    <property type="entry name" value="ALANINE RACEMASE, CATABOLIC-RELATED"/>
    <property type="match status" value="1"/>
</dbReference>
<dbReference type="Gene3D" id="2.40.37.10">
    <property type="entry name" value="Lyase, Ornithine Decarboxylase, Chain A, domain 1"/>
    <property type="match status" value="1"/>
</dbReference>
<evidence type="ECO:0000256" key="4">
    <source>
        <dbReference type="HAMAP-Rule" id="MF_01201"/>
    </source>
</evidence>
<dbReference type="GO" id="GO:0030632">
    <property type="term" value="P:D-alanine biosynthetic process"/>
    <property type="evidence" value="ECO:0007669"/>
    <property type="project" value="UniProtKB-UniRule"/>
</dbReference>
<keyword evidence="3 4" id="KW-0413">Isomerase</keyword>
<dbReference type="CDD" id="cd00430">
    <property type="entry name" value="PLPDE_III_AR"/>
    <property type="match status" value="1"/>
</dbReference>
<dbReference type="Gene3D" id="3.20.20.10">
    <property type="entry name" value="Alanine racemase"/>
    <property type="match status" value="1"/>
</dbReference>
<comment type="function">
    <text evidence="4">Catalyzes the interconversion of L-alanine and D-alanine. May also act on other amino acids.</text>
</comment>
<evidence type="ECO:0000256" key="5">
    <source>
        <dbReference type="PIRSR" id="PIRSR600821-50"/>
    </source>
</evidence>
<comment type="caution">
    <text evidence="8">The sequence shown here is derived from an EMBL/GenBank/DDBJ whole genome shotgun (WGS) entry which is preliminary data.</text>
</comment>
<feature type="active site" description="Proton acceptor; specific for L-alanine" evidence="4">
    <location>
        <position position="294"/>
    </location>
</feature>
<feature type="domain" description="Alanine racemase C-terminal" evidence="7">
    <location>
        <begin position="273"/>
        <end position="400"/>
    </location>
</feature>
<dbReference type="PANTHER" id="PTHR30511">
    <property type="entry name" value="ALANINE RACEMASE"/>
    <property type="match status" value="1"/>
</dbReference>
<name>A0A7Y9TGH2_9BACT</name>
<feature type="binding site" evidence="4 6">
    <location>
        <position position="347"/>
    </location>
    <ligand>
        <name>substrate</name>
    </ligand>
</feature>
<dbReference type="RefSeq" id="WP_348640790.1">
    <property type="nucleotide sequence ID" value="NZ_JACCCW010000001.1"/>
</dbReference>
<dbReference type="GO" id="GO:0030170">
    <property type="term" value="F:pyridoxal phosphate binding"/>
    <property type="evidence" value="ECO:0007669"/>
    <property type="project" value="UniProtKB-UniRule"/>
</dbReference>
<evidence type="ECO:0000313" key="8">
    <source>
        <dbReference type="EMBL" id="NYF78745.1"/>
    </source>
</evidence>
<dbReference type="InterPro" id="IPR029066">
    <property type="entry name" value="PLP-binding_barrel"/>
</dbReference>
<dbReference type="AlphaFoldDB" id="A0A7Y9TGH2"/>
<reference evidence="8 9" key="1">
    <citation type="submission" date="2020-07" db="EMBL/GenBank/DDBJ databases">
        <title>Genomic Encyclopedia of Type Strains, Phase IV (KMG-V): Genome sequencing to study the core and pangenomes of soil and plant-associated prokaryotes.</title>
        <authorList>
            <person name="Whitman W."/>
        </authorList>
    </citation>
    <scope>NUCLEOTIDE SEQUENCE [LARGE SCALE GENOMIC DNA]</scope>
    <source>
        <strain evidence="8 9">X4EP2</strain>
    </source>
</reference>
<dbReference type="PROSITE" id="PS00395">
    <property type="entry name" value="ALANINE_RACEMASE"/>
    <property type="match status" value="1"/>
</dbReference>
<comment type="catalytic activity">
    <reaction evidence="4">
        <text>L-alanine = D-alanine</text>
        <dbReference type="Rhea" id="RHEA:20249"/>
        <dbReference type="ChEBI" id="CHEBI:57416"/>
        <dbReference type="ChEBI" id="CHEBI:57972"/>
        <dbReference type="EC" id="5.1.1.1"/>
    </reaction>
</comment>
<keyword evidence="9" id="KW-1185">Reference proteome</keyword>
<dbReference type="Pfam" id="PF00842">
    <property type="entry name" value="Ala_racemase_C"/>
    <property type="match status" value="1"/>
</dbReference>
<feature type="active site" description="Proton acceptor; specific for D-alanine" evidence="4">
    <location>
        <position position="38"/>
    </location>
</feature>
<sequence length="400" mass="42447">MTSWIEVSEQRLTENFRVAQEILARETASSTALLAVIKANAYGHGAGLCAPVLARAGAEWLGVTDAAEGATVRTAMEVAGIAKAQQPRILVMSGHLPVDVPVIVQHSLTPVVWRQQQMAALAEAAGAEPCAVHLEIDSGMSRQGVALGGLRELLRWLANEPRIRLDGVMTHFASAEVAGSEQTLAQRKQFEAAVQLVAEAGLRPTWIHAGNTSMIDNGADGDILAWLHGLAASVGARAMVREGLGLYGYALPLEGLAVVAERAARLRAVVRPVMTWKTRVIGISEVEAGARVGYNGTFTAEKTMRLALLPVGYADGLRRELGCSTWNRGGWVMFHVERAPIVGRVSMNLTTVDVTEIEGVAVGDEVVLLGEGSTAEDHAALAGTISYEILCGMRAPVVLV</sequence>
<dbReference type="HAMAP" id="MF_01201">
    <property type="entry name" value="Ala_racemase"/>
    <property type="match status" value="1"/>
</dbReference>
<accession>A0A7Y9TGH2</accession>
<dbReference type="SUPFAM" id="SSF50621">
    <property type="entry name" value="Alanine racemase C-terminal domain-like"/>
    <property type="match status" value="1"/>
</dbReference>
<evidence type="ECO:0000259" key="7">
    <source>
        <dbReference type="SMART" id="SM01005"/>
    </source>
</evidence>
<evidence type="ECO:0000256" key="3">
    <source>
        <dbReference type="ARBA" id="ARBA00023235"/>
    </source>
</evidence>
<dbReference type="UniPathway" id="UPA00042">
    <property type="reaction ID" value="UER00497"/>
</dbReference>
<dbReference type="InterPro" id="IPR001608">
    <property type="entry name" value="Ala_racemase_N"/>
</dbReference>
<evidence type="ECO:0000256" key="6">
    <source>
        <dbReference type="PIRSR" id="PIRSR600821-52"/>
    </source>
</evidence>
<feature type="modified residue" description="N6-(pyridoxal phosphate)lysine" evidence="4 5">
    <location>
        <position position="38"/>
    </location>
</feature>
<feature type="binding site" evidence="4 6">
    <location>
        <position position="142"/>
    </location>
    <ligand>
        <name>substrate</name>
    </ligand>
</feature>
<protein>
    <recommendedName>
        <fullName evidence="4">Alanine racemase</fullName>
        <ecNumber evidence="4">5.1.1.1</ecNumber>
    </recommendedName>
</protein>
<evidence type="ECO:0000256" key="1">
    <source>
        <dbReference type="ARBA" id="ARBA00001933"/>
    </source>
</evidence>
<dbReference type="GO" id="GO:0008784">
    <property type="term" value="F:alanine racemase activity"/>
    <property type="evidence" value="ECO:0007669"/>
    <property type="project" value="UniProtKB-UniRule"/>
</dbReference>
<comment type="cofactor">
    <cofactor evidence="1 4 5">
        <name>pyridoxal 5'-phosphate</name>
        <dbReference type="ChEBI" id="CHEBI:597326"/>
    </cofactor>
</comment>
<dbReference type="Pfam" id="PF01168">
    <property type="entry name" value="Ala_racemase_N"/>
    <property type="match status" value="1"/>
</dbReference>
<gene>
    <name evidence="8" type="ORF">HDF17_001032</name>
</gene>
<dbReference type="EC" id="5.1.1.1" evidence="4"/>
<dbReference type="Proteomes" id="UP000589520">
    <property type="component" value="Unassembled WGS sequence"/>
</dbReference>
<dbReference type="InterPro" id="IPR020622">
    <property type="entry name" value="Ala_racemase_pyridoxalP-BS"/>
</dbReference>
<dbReference type="EMBL" id="JACCCW010000001">
    <property type="protein sequence ID" value="NYF78745.1"/>
    <property type="molecule type" value="Genomic_DNA"/>
</dbReference>